<gene>
    <name evidence="1" type="ORF">C7H19_17010</name>
</gene>
<evidence type="ECO:0000313" key="2">
    <source>
        <dbReference type="Proteomes" id="UP000239001"/>
    </source>
</evidence>
<dbReference type="EMBL" id="PXOH01000021">
    <property type="protein sequence ID" value="PSF35258.1"/>
    <property type="molecule type" value="Genomic_DNA"/>
</dbReference>
<organism evidence="1 2">
    <name type="scientific">Aphanothece hegewaldii CCALA 016</name>
    <dbReference type="NCBI Taxonomy" id="2107694"/>
    <lineage>
        <taxon>Bacteria</taxon>
        <taxon>Bacillati</taxon>
        <taxon>Cyanobacteriota</taxon>
        <taxon>Cyanophyceae</taxon>
        <taxon>Oscillatoriophycideae</taxon>
        <taxon>Chroococcales</taxon>
        <taxon>Aphanothecaceae</taxon>
        <taxon>Aphanothece</taxon>
    </lineage>
</organism>
<comment type="caution">
    <text evidence="1">The sequence shown here is derived from an EMBL/GenBank/DDBJ whole genome shotgun (WGS) entry which is preliminary data.</text>
</comment>
<accession>A0A2T1LUL9</accession>
<reference evidence="1 2" key="2">
    <citation type="submission" date="2018-03" db="EMBL/GenBank/DDBJ databases">
        <authorList>
            <person name="Keele B.F."/>
        </authorList>
    </citation>
    <scope>NUCLEOTIDE SEQUENCE [LARGE SCALE GENOMIC DNA]</scope>
    <source>
        <strain evidence="1 2">CCALA 016</strain>
    </source>
</reference>
<dbReference type="AlphaFoldDB" id="A0A2T1LUL9"/>
<sequence>MESKNNYSDQEIEDISDNLENYDLNQAVRGKFYDKYQALKGKVPVTIQTQEGEKKVILHTIKTQGILDLAGNLKAKIMSDLLAGEYEVTIIIEELQTMT</sequence>
<proteinExistence type="predicted"/>
<dbReference type="Proteomes" id="UP000239001">
    <property type="component" value="Unassembled WGS sequence"/>
</dbReference>
<protein>
    <submittedName>
        <fullName evidence="1">Uncharacterized protein</fullName>
    </submittedName>
</protein>
<name>A0A2T1LUL9_9CHRO</name>
<reference evidence="1 2" key="1">
    <citation type="submission" date="2018-03" db="EMBL/GenBank/DDBJ databases">
        <title>The ancient ancestry and fast evolution of plastids.</title>
        <authorList>
            <person name="Moore K.R."/>
            <person name="Magnabosco C."/>
            <person name="Momper L."/>
            <person name="Gold D.A."/>
            <person name="Bosak T."/>
            <person name="Fournier G.P."/>
        </authorList>
    </citation>
    <scope>NUCLEOTIDE SEQUENCE [LARGE SCALE GENOMIC DNA]</scope>
    <source>
        <strain evidence="1 2">CCALA 016</strain>
    </source>
</reference>
<evidence type="ECO:0000313" key="1">
    <source>
        <dbReference type="EMBL" id="PSF35258.1"/>
    </source>
</evidence>
<keyword evidence="2" id="KW-1185">Reference proteome</keyword>